<keyword evidence="8" id="KW-0506">mRNA capping</keyword>
<evidence type="ECO:0000313" key="11">
    <source>
        <dbReference type="EMBL" id="KAK7961699.1"/>
    </source>
</evidence>
<evidence type="ECO:0000256" key="6">
    <source>
        <dbReference type="ARBA" id="ARBA00023242"/>
    </source>
</evidence>
<dbReference type="CDD" id="cd07470">
    <property type="entry name" value="CYTH-like_mRNA_RTPase"/>
    <property type="match status" value="1"/>
</dbReference>
<evidence type="ECO:0000256" key="7">
    <source>
        <dbReference type="ARBA" id="ARBA00047740"/>
    </source>
</evidence>
<keyword evidence="6 8" id="KW-0539">Nucleus</keyword>
<accession>A0ABR1QP20</accession>
<name>A0ABR1QP20_9PEZI</name>
<feature type="compositionally biased region" description="Low complexity" evidence="9">
    <location>
        <begin position="226"/>
        <end position="263"/>
    </location>
</feature>
<evidence type="ECO:0000256" key="9">
    <source>
        <dbReference type="SAM" id="MobiDB-lite"/>
    </source>
</evidence>
<feature type="compositionally biased region" description="Polar residues" evidence="9">
    <location>
        <begin position="124"/>
        <end position="144"/>
    </location>
</feature>
<feature type="compositionally biased region" description="Low complexity" evidence="9">
    <location>
        <begin position="471"/>
        <end position="484"/>
    </location>
</feature>
<evidence type="ECO:0000256" key="5">
    <source>
        <dbReference type="ARBA" id="ARBA00022801"/>
    </source>
</evidence>
<dbReference type="InterPro" id="IPR037009">
    <property type="entry name" value="mRNA_triPase_Cet1_sf"/>
</dbReference>
<comment type="cofactor">
    <cofactor evidence="1 8">
        <name>Mg(2+)</name>
        <dbReference type="ChEBI" id="CHEBI:18420"/>
    </cofactor>
</comment>
<comment type="similarity">
    <text evidence="3 8">Belongs to the fungal TPase family.</text>
</comment>
<keyword evidence="5 8" id="KW-0378">Hydrolase</keyword>
<feature type="compositionally biased region" description="Polar residues" evidence="9">
    <location>
        <begin position="338"/>
        <end position="365"/>
    </location>
</feature>
<feature type="compositionally biased region" description="Polar residues" evidence="9">
    <location>
        <begin position="485"/>
        <end position="495"/>
    </location>
</feature>
<feature type="domain" description="mRNA triphosphatase Cet1-like" evidence="10">
    <location>
        <begin position="695"/>
        <end position="893"/>
    </location>
</feature>
<comment type="catalytic activity">
    <reaction evidence="7">
        <text>a 5'-end triphospho-ribonucleoside in mRNA + H2O = a 5'-end diphospho-ribonucleoside in mRNA + phosphate + H(+)</text>
        <dbReference type="Rhea" id="RHEA:67004"/>
        <dbReference type="Rhea" id="RHEA-COMP:17164"/>
        <dbReference type="Rhea" id="RHEA-COMP:17165"/>
        <dbReference type="ChEBI" id="CHEBI:15377"/>
        <dbReference type="ChEBI" id="CHEBI:15378"/>
        <dbReference type="ChEBI" id="CHEBI:43474"/>
        <dbReference type="ChEBI" id="CHEBI:167616"/>
        <dbReference type="ChEBI" id="CHEBI:167618"/>
        <dbReference type="EC" id="3.6.1.74"/>
    </reaction>
    <physiologicalReaction direction="left-to-right" evidence="7">
        <dbReference type="Rhea" id="RHEA:67005"/>
    </physiologicalReaction>
</comment>
<feature type="compositionally biased region" description="Basic and acidic residues" evidence="9">
    <location>
        <begin position="511"/>
        <end position="526"/>
    </location>
</feature>
<feature type="region of interest" description="Disordered" evidence="9">
    <location>
        <begin position="603"/>
        <end position="662"/>
    </location>
</feature>
<comment type="caution">
    <text evidence="11">The sequence shown here is derived from an EMBL/GenBank/DDBJ whole genome shotgun (WGS) entry which is preliminary data.</text>
</comment>
<sequence length="935" mass="101811">MDLNSMLNKDSGAGGASRQPPPPPASLAKTPSSSMSATPHTPVQPAHPSHGFRDFGHPMHASPGPTRAASPREYAAVAAHPGFPPSAPYASPTSYNAPPPMDTLGGQPPPIHPPGAMNDPRSPGSASVSNPSPYRHTPTSSISAASAGYPFPPQAQGQPPPSPQQRLQYGGYPRDPRDSYASQGGAAPVGMPTPHGSVSYPVPGQQVMPQTPPVGTPGGGNHMYMQQQQQQQLQQLHQQQLQQHQQQQQQQHQQHQRSQSLQSASASTPTSAHGPHQPPFGTPSAYGPPGGSMGSPVATSHGPPHFDQQGHFQQQQSHPHQRQTSQPPTPLAAPLSGTPRQSVSTINQSNTNFAQPPSPYQQRTPSGAPLAAYPLHPQQQQQQSPYHASPPPPQPSTIQRAVSNSSHTAPYDTISESHRRSQSQTSRSERERSISVSPKTRVPSLPSSAGEPRPSSKGGAFPGAPPEFSHPQPQLTPQQQQQKPNHNISQVSASTAVMEGVQYMQQPREATPGKRKLDDRDLRQDELEGATNRRPPPPGINGTHGTAASRTSASTSTSPLLPRRKKLRCTANNAPAWAKNYRTQPPNASRNYTLRAKAHVTSQAPAAGGLVNGNGPRSESNIKSEHVSRPTSPEATRSVGGGTSVKMEDHNAPPPPLAAEEGYTFEGQPFPLECISLVNKPIDFLVKAVGDFLFINFEIEAKFGTIIDRDTDDRLQYPLHGECVLSPQARIGFRSSMSELQHRTMNEWLNGQVVATSPHNNGGRRNPHVQIHYKHRREIDKFYELHSSMARITTDQKTGEVLAKIVKARVGDLNLYLPQCPVDCRISINLEWEWDGPPEEIMSNQMPHREKQPDREKDRLSYKHGFFQVDLTQVKRQLAGRGPEKEHELEVELDAGILLDHGRFLESQGESKYQDIVEMLVNNVRALARRCPYPE</sequence>
<gene>
    <name evidence="11" type="ORF">PG986_002524</name>
</gene>
<organism evidence="11 12">
    <name type="scientific">Apiospora aurea</name>
    <dbReference type="NCBI Taxonomy" id="335848"/>
    <lineage>
        <taxon>Eukaryota</taxon>
        <taxon>Fungi</taxon>
        <taxon>Dikarya</taxon>
        <taxon>Ascomycota</taxon>
        <taxon>Pezizomycotina</taxon>
        <taxon>Sordariomycetes</taxon>
        <taxon>Xylariomycetidae</taxon>
        <taxon>Amphisphaeriales</taxon>
        <taxon>Apiosporaceae</taxon>
        <taxon>Apiospora</taxon>
    </lineage>
</organism>
<comment type="subcellular location">
    <subcellularLocation>
        <location evidence="2 8">Nucleus</location>
    </subcellularLocation>
</comment>
<keyword evidence="4 8" id="KW-0507">mRNA processing</keyword>
<dbReference type="InterPro" id="IPR033469">
    <property type="entry name" value="CYTH-like_dom_sf"/>
</dbReference>
<proteinExistence type="inferred from homology"/>
<evidence type="ECO:0000256" key="4">
    <source>
        <dbReference type="ARBA" id="ARBA00022664"/>
    </source>
</evidence>
<reference evidence="11 12" key="1">
    <citation type="submission" date="2023-01" db="EMBL/GenBank/DDBJ databases">
        <title>Analysis of 21 Apiospora genomes using comparative genomics revels a genus with tremendous synthesis potential of carbohydrate active enzymes and secondary metabolites.</title>
        <authorList>
            <person name="Sorensen T."/>
        </authorList>
    </citation>
    <scope>NUCLEOTIDE SEQUENCE [LARGE SCALE GENOMIC DNA]</scope>
    <source>
        <strain evidence="11 12">CBS 24483</strain>
    </source>
</reference>
<dbReference type="Pfam" id="PF02940">
    <property type="entry name" value="mRNA_triPase"/>
    <property type="match status" value="1"/>
</dbReference>
<keyword evidence="12" id="KW-1185">Reference proteome</keyword>
<evidence type="ECO:0000256" key="3">
    <source>
        <dbReference type="ARBA" id="ARBA00006345"/>
    </source>
</evidence>
<evidence type="ECO:0000256" key="1">
    <source>
        <dbReference type="ARBA" id="ARBA00001946"/>
    </source>
</evidence>
<dbReference type="InterPro" id="IPR004206">
    <property type="entry name" value="mRNA_triPase_Cet1"/>
</dbReference>
<dbReference type="PANTHER" id="PTHR28118:SF1">
    <property type="entry name" value="POLYNUCLEOTIDE 5'-TRIPHOSPHATASE CTL1-RELATED"/>
    <property type="match status" value="1"/>
</dbReference>
<feature type="compositionally biased region" description="Low complexity" evidence="9">
    <location>
        <begin position="546"/>
        <end position="558"/>
    </location>
</feature>
<protein>
    <recommendedName>
        <fullName evidence="8">mRNA-capping enzyme subunit beta</fullName>
        <ecNumber evidence="8">3.6.1.74</ecNumber>
    </recommendedName>
    <alternativeName>
        <fullName evidence="8">mRNA 5'-phosphatase</fullName>
    </alternativeName>
    <alternativeName>
        <fullName evidence="8">mRNA 5'-triphosphate monophosphatase</fullName>
    </alternativeName>
</protein>
<evidence type="ECO:0000259" key="10">
    <source>
        <dbReference type="Pfam" id="PF02940"/>
    </source>
</evidence>
<feature type="compositionally biased region" description="Low complexity" evidence="9">
    <location>
        <begin position="303"/>
        <end position="326"/>
    </location>
</feature>
<evidence type="ECO:0000256" key="2">
    <source>
        <dbReference type="ARBA" id="ARBA00004123"/>
    </source>
</evidence>
<dbReference type="EC" id="3.6.1.74" evidence="8"/>
<dbReference type="Proteomes" id="UP001391051">
    <property type="component" value="Unassembled WGS sequence"/>
</dbReference>
<evidence type="ECO:0000313" key="12">
    <source>
        <dbReference type="Proteomes" id="UP001391051"/>
    </source>
</evidence>
<dbReference type="GeneID" id="92071808"/>
<dbReference type="EMBL" id="JAQQWE010000002">
    <property type="protein sequence ID" value="KAK7961699.1"/>
    <property type="molecule type" value="Genomic_DNA"/>
</dbReference>
<dbReference type="SUPFAM" id="SSF55154">
    <property type="entry name" value="CYTH-like phosphatases"/>
    <property type="match status" value="1"/>
</dbReference>
<feature type="compositionally biased region" description="Polar residues" evidence="9">
    <location>
        <begin position="396"/>
        <end position="408"/>
    </location>
</feature>
<evidence type="ECO:0000256" key="8">
    <source>
        <dbReference type="RuleBase" id="RU367053"/>
    </source>
</evidence>
<comment type="subunit">
    <text evidence="8">Heterodimer. The mRNA-capping enzyme is composed of two separate chains alpha and beta, respectively a mRNA guanylyltransferase and an mRNA 5'-triphosphate monophosphatase.</text>
</comment>
<feature type="compositionally biased region" description="Pro residues" evidence="9">
    <location>
        <begin position="150"/>
        <end position="163"/>
    </location>
</feature>
<dbReference type="RefSeq" id="XP_066703810.1">
    <property type="nucleotide sequence ID" value="XM_066838746.1"/>
</dbReference>
<dbReference type="PANTHER" id="PTHR28118">
    <property type="entry name" value="POLYNUCLEOTIDE 5'-TRIPHOSPHATASE-RELATED"/>
    <property type="match status" value="1"/>
</dbReference>
<dbReference type="Gene3D" id="3.20.100.10">
    <property type="entry name" value="mRNA triphosphatase Cet1-like"/>
    <property type="match status" value="1"/>
</dbReference>
<comment type="function">
    <text evidence="8">First step of mRNA capping. Converts the 5'-triphosphate end of a nascent mRNA chain into a diphosphate end.</text>
</comment>
<feature type="region of interest" description="Disordered" evidence="9">
    <location>
        <begin position="1"/>
        <end position="567"/>
    </location>
</feature>
<dbReference type="InterPro" id="IPR040343">
    <property type="entry name" value="Cet1/Ctl1"/>
</dbReference>
<feature type="compositionally biased region" description="Low complexity" evidence="9">
    <location>
        <begin position="368"/>
        <end position="387"/>
    </location>
</feature>
<feature type="compositionally biased region" description="Pro residues" evidence="9">
    <location>
        <begin position="97"/>
        <end position="113"/>
    </location>
</feature>